<evidence type="ECO:0000256" key="6">
    <source>
        <dbReference type="ARBA" id="ARBA00048868"/>
    </source>
</evidence>
<dbReference type="FunFam" id="3.40.640.10:FF:000017">
    <property type="entry name" value="Glutamate decarboxylase"/>
    <property type="match status" value="1"/>
</dbReference>
<dbReference type="OrthoDB" id="3401800at2"/>
<feature type="modified residue" description="N6-(pyridoxal phosphate)lysine" evidence="7">
    <location>
        <position position="269"/>
    </location>
</feature>
<name>A0A4R8C4E9_9ACTN</name>
<dbReference type="RefSeq" id="WP_134105869.1">
    <property type="nucleotide sequence ID" value="NZ_SODP01000002.1"/>
</dbReference>
<accession>A0A4R8C4E9</accession>
<dbReference type="GO" id="GO:0004058">
    <property type="term" value="F:aromatic-L-amino-acid decarboxylase activity"/>
    <property type="evidence" value="ECO:0007669"/>
    <property type="project" value="UniProtKB-ARBA"/>
</dbReference>
<comment type="similarity">
    <text evidence="2 8">Belongs to the group II decarboxylase family.</text>
</comment>
<reference evidence="10 11" key="1">
    <citation type="submission" date="2019-03" db="EMBL/GenBank/DDBJ databases">
        <title>Genomic Encyclopedia of Type Strains, Phase III (KMG-III): the genomes of soil and plant-associated and newly described type strains.</title>
        <authorList>
            <person name="Whitman W."/>
        </authorList>
    </citation>
    <scope>NUCLEOTIDE SEQUENCE [LARGE SCALE GENOMIC DNA]</scope>
    <source>
        <strain evidence="10 11">VKM Ac-2573</strain>
    </source>
</reference>
<dbReference type="InterPro" id="IPR002129">
    <property type="entry name" value="PyrdxlP-dep_de-COase"/>
</dbReference>
<dbReference type="EC" id="4.1.1.15" evidence="3 9"/>
<comment type="cofactor">
    <cofactor evidence="1 7 8">
        <name>pyridoxal 5'-phosphate</name>
        <dbReference type="ChEBI" id="CHEBI:597326"/>
    </cofactor>
</comment>
<evidence type="ECO:0000256" key="5">
    <source>
        <dbReference type="ARBA" id="ARBA00023239"/>
    </source>
</evidence>
<evidence type="ECO:0000313" key="10">
    <source>
        <dbReference type="EMBL" id="TDW70718.1"/>
    </source>
</evidence>
<keyword evidence="5 8" id="KW-0456">Lyase</keyword>
<sequence>MTATTENLRDAALFGNRFATEEVPSREFPAAGMTATDAMRLVAEDIALEGDPARNLATFVTTWMEPEAQRIIAGNLHRNFIDHAEYPRTAEIERRCIRMLADLFHAPGETTGARTQGSSEAIMLGALSLKWNWRKRRQAAGESTANPNLVFGGDVHVVWEKFCRYFDVEPRIVPLQPGKYTIGPDDVSPHVDENTIGVAAVLGTTFTGHKDDVVGINNLLLRIKSERGIDVPLHVDGASGGFVWPFLYPHSEWDFRLEQVHSINVSGHKFGLVYPGIGWLIFRDRSDLASDLVFEENYLGKTDATFTLNFSTGSSMVLAQYYNFVRYGRAGYSYIMKNMQENARMLAEKLQDTGRFTLIGADEEQLPLVAFQLTDRSNFNEFDVSWQLSAERGWMVPAYTLPPNAQDVTIMRALVKETMSREHVDTLARDIVDACTTLEKKGGAHESERRKMVTGSGH</sequence>
<organism evidence="10 11">
    <name type="scientific">Kribbella pratensis</name>
    <dbReference type="NCBI Taxonomy" id="2512112"/>
    <lineage>
        <taxon>Bacteria</taxon>
        <taxon>Bacillati</taxon>
        <taxon>Actinomycetota</taxon>
        <taxon>Actinomycetes</taxon>
        <taxon>Propionibacteriales</taxon>
        <taxon>Kribbellaceae</taxon>
        <taxon>Kribbella</taxon>
    </lineage>
</organism>
<dbReference type="SUPFAM" id="SSF53383">
    <property type="entry name" value="PLP-dependent transferases"/>
    <property type="match status" value="1"/>
</dbReference>
<keyword evidence="4 7" id="KW-0663">Pyridoxal phosphate</keyword>
<keyword evidence="9" id="KW-0210">Decarboxylase</keyword>
<dbReference type="AlphaFoldDB" id="A0A4R8C4E9"/>
<proteinExistence type="inferred from homology"/>
<dbReference type="PANTHER" id="PTHR43321">
    <property type="entry name" value="GLUTAMATE DECARBOXYLASE"/>
    <property type="match status" value="1"/>
</dbReference>
<evidence type="ECO:0000256" key="3">
    <source>
        <dbReference type="ARBA" id="ARBA00012421"/>
    </source>
</evidence>
<dbReference type="Gene3D" id="3.40.640.10">
    <property type="entry name" value="Type I PLP-dependent aspartate aminotransferase-like (Major domain)"/>
    <property type="match status" value="1"/>
</dbReference>
<dbReference type="GO" id="GO:0004351">
    <property type="term" value="F:glutamate decarboxylase activity"/>
    <property type="evidence" value="ECO:0007669"/>
    <property type="project" value="UniProtKB-EC"/>
</dbReference>
<dbReference type="Proteomes" id="UP000295146">
    <property type="component" value="Unassembled WGS sequence"/>
</dbReference>
<comment type="caution">
    <text evidence="10">The sequence shown here is derived from an EMBL/GenBank/DDBJ whole genome shotgun (WGS) entry which is preliminary data.</text>
</comment>
<evidence type="ECO:0000256" key="7">
    <source>
        <dbReference type="PIRSR" id="PIRSR602129-50"/>
    </source>
</evidence>
<dbReference type="Gene3D" id="4.10.280.50">
    <property type="match status" value="1"/>
</dbReference>
<dbReference type="GO" id="GO:0030170">
    <property type="term" value="F:pyridoxal phosphate binding"/>
    <property type="evidence" value="ECO:0007669"/>
    <property type="project" value="InterPro"/>
</dbReference>
<comment type="catalytic activity">
    <reaction evidence="6 9">
        <text>L-glutamate + H(+) = 4-aminobutanoate + CO2</text>
        <dbReference type="Rhea" id="RHEA:17785"/>
        <dbReference type="ChEBI" id="CHEBI:15378"/>
        <dbReference type="ChEBI" id="CHEBI:16526"/>
        <dbReference type="ChEBI" id="CHEBI:29985"/>
        <dbReference type="ChEBI" id="CHEBI:59888"/>
        <dbReference type="EC" id="4.1.1.15"/>
    </reaction>
</comment>
<keyword evidence="11" id="KW-1185">Reference proteome</keyword>
<dbReference type="InterPro" id="IPR015424">
    <property type="entry name" value="PyrdxlP-dep_Trfase"/>
</dbReference>
<evidence type="ECO:0000256" key="9">
    <source>
        <dbReference type="RuleBase" id="RU361171"/>
    </source>
</evidence>
<evidence type="ECO:0000256" key="8">
    <source>
        <dbReference type="RuleBase" id="RU000382"/>
    </source>
</evidence>
<protein>
    <recommendedName>
        <fullName evidence="3 9">Glutamate decarboxylase</fullName>
        <ecNumber evidence="3 9">4.1.1.15</ecNumber>
    </recommendedName>
</protein>
<dbReference type="InterPro" id="IPR015421">
    <property type="entry name" value="PyrdxlP-dep_Trfase_major"/>
</dbReference>
<dbReference type="NCBIfam" id="TIGR01788">
    <property type="entry name" value="Glu-decarb-GAD"/>
    <property type="match status" value="1"/>
</dbReference>
<evidence type="ECO:0000256" key="2">
    <source>
        <dbReference type="ARBA" id="ARBA00009533"/>
    </source>
</evidence>
<dbReference type="GO" id="GO:0005829">
    <property type="term" value="C:cytosol"/>
    <property type="evidence" value="ECO:0007669"/>
    <property type="project" value="TreeGrafter"/>
</dbReference>
<evidence type="ECO:0000256" key="4">
    <source>
        <dbReference type="ARBA" id="ARBA00022898"/>
    </source>
</evidence>
<dbReference type="Pfam" id="PF00282">
    <property type="entry name" value="Pyridoxal_deC"/>
    <property type="match status" value="1"/>
</dbReference>
<dbReference type="Gene3D" id="3.90.1150.160">
    <property type="match status" value="1"/>
</dbReference>
<evidence type="ECO:0000313" key="11">
    <source>
        <dbReference type="Proteomes" id="UP000295146"/>
    </source>
</evidence>
<dbReference type="EMBL" id="SODP01000002">
    <property type="protein sequence ID" value="TDW70718.1"/>
    <property type="molecule type" value="Genomic_DNA"/>
</dbReference>
<dbReference type="PANTHER" id="PTHR43321:SF3">
    <property type="entry name" value="GLUTAMATE DECARBOXYLASE"/>
    <property type="match status" value="1"/>
</dbReference>
<dbReference type="GO" id="GO:0006538">
    <property type="term" value="P:L-glutamate catabolic process"/>
    <property type="evidence" value="ECO:0007669"/>
    <property type="project" value="TreeGrafter"/>
</dbReference>
<gene>
    <name evidence="10" type="ORF">EV653_4778</name>
</gene>
<evidence type="ECO:0000256" key="1">
    <source>
        <dbReference type="ARBA" id="ARBA00001933"/>
    </source>
</evidence>
<dbReference type="InterPro" id="IPR010107">
    <property type="entry name" value="Glutamate_decarboxylase"/>
</dbReference>